<keyword evidence="5" id="KW-0949">S-adenosyl-L-methionine</keyword>
<dbReference type="Proteomes" id="UP001189663">
    <property type="component" value="Unassembled WGS sequence"/>
</dbReference>
<feature type="domain" description="Tetrapyrrole methylase" evidence="8">
    <location>
        <begin position="6"/>
        <end position="214"/>
    </location>
</feature>
<dbReference type="InterPro" id="IPR000878">
    <property type="entry name" value="4pyrrol_Mease"/>
</dbReference>
<dbReference type="PANTHER" id="PTHR45790:SF3">
    <property type="entry name" value="S-ADENOSYL-L-METHIONINE-DEPENDENT UROPORPHYRINOGEN III METHYLTRANSFERASE, CHLOROPLASTIC"/>
    <property type="match status" value="1"/>
</dbReference>
<dbReference type="SUPFAM" id="SSF53790">
    <property type="entry name" value="Tetrapyrrole methylase"/>
    <property type="match status" value="1"/>
</dbReference>
<evidence type="ECO:0000256" key="6">
    <source>
        <dbReference type="ARBA" id="ARBA00023244"/>
    </source>
</evidence>
<dbReference type="RefSeq" id="WP_112187901.1">
    <property type="nucleotide sequence ID" value="NZ_CATVZT010000001.1"/>
</dbReference>
<evidence type="ECO:0000256" key="7">
    <source>
        <dbReference type="ARBA" id="ARBA00025705"/>
    </source>
</evidence>
<evidence type="ECO:0000256" key="5">
    <source>
        <dbReference type="ARBA" id="ARBA00022691"/>
    </source>
</evidence>
<proteinExistence type="inferred from homology"/>
<sequence>MNPRGKVYLIGAGPGDVELLTLKAVRRLALADVVLIDDLANPEVLQFAPKTAEVIHVGKRGGGASTPQADIERRMLDEALAGRCVARVKGGDPFVFGRGGEEMQALLAAGIEVEAVNGITAGLAVPSTLGIPLTHRDHVHGAIFVSGHSLQNDEPDWPLLGRSGMTLVIYMGIANLSHISAQLQQAMPPDTPAAAIQHGTRPEQRQVLSTLARLADDVAAAGLGSPALLVIGSTVGLARDVPRLAATQHKETQ</sequence>
<organism evidence="9 10">
    <name type="scientific">Ralstonia holmesii</name>
    <dbReference type="NCBI Taxonomy" id="3058602"/>
    <lineage>
        <taxon>Bacteria</taxon>
        <taxon>Pseudomonadati</taxon>
        <taxon>Pseudomonadota</taxon>
        <taxon>Betaproteobacteria</taxon>
        <taxon>Burkholderiales</taxon>
        <taxon>Burkholderiaceae</taxon>
        <taxon>Ralstonia</taxon>
    </lineage>
</organism>
<reference evidence="9 10" key="1">
    <citation type="submission" date="2023-07" db="EMBL/GenBank/DDBJ databases">
        <authorList>
            <person name="Peeters C."/>
        </authorList>
    </citation>
    <scope>NUCLEOTIDE SEQUENCE [LARGE SCALE GENOMIC DNA]</scope>
    <source>
        <strain evidence="9 10">LMG 18096</strain>
    </source>
</reference>
<dbReference type="FunFam" id="3.40.1010.10:FF:000001">
    <property type="entry name" value="Siroheme synthase"/>
    <property type="match status" value="1"/>
</dbReference>
<protein>
    <recommendedName>
        <fullName evidence="2">uroporphyrinogen-III C-methyltransferase</fullName>
        <ecNumber evidence="2">2.1.1.107</ecNumber>
    </recommendedName>
</protein>
<dbReference type="GO" id="GO:0006779">
    <property type="term" value="P:porphyrin-containing compound biosynthetic process"/>
    <property type="evidence" value="ECO:0007669"/>
    <property type="project" value="UniProtKB-KW"/>
</dbReference>
<dbReference type="GO" id="GO:0004851">
    <property type="term" value="F:uroporphyrin-III C-methyltransferase activity"/>
    <property type="evidence" value="ECO:0007669"/>
    <property type="project" value="UniProtKB-EC"/>
</dbReference>
<name>A0ABC8Q4R5_9RALS</name>
<dbReference type="InterPro" id="IPR006366">
    <property type="entry name" value="CobA/CysG_C"/>
</dbReference>
<dbReference type="EC" id="2.1.1.107" evidence="2"/>
<evidence type="ECO:0000256" key="3">
    <source>
        <dbReference type="ARBA" id="ARBA00022603"/>
    </source>
</evidence>
<gene>
    <name evidence="9" type="primary">sumT_1</name>
    <name evidence="9" type="ORF">LMG18096_00138</name>
</gene>
<dbReference type="PROSITE" id="PS00839">
    <property type="entry name" value="SUMT_1"/>
    <property type="match status" value="1"/>
</dbReference>
<keyword evidence="10" id="KW-1185">Reference proteome</keyword>
<dbReference type="EMBL" id="CATZAT010000001">
    <property type="protein sequence ID" value="CAJ0774171.1"/>
    <property type="molecule type" value="Genomic_DNA"/>
</dbReference>
<dbReference type="InterPro" id="IPR050161">
    <property type="entry name" value="Siro_Cobalamin_biosynth"/>
</dbReference>
<dbReference type="InterPro" id="IPR035996">
    <property type="entry name" value="4pyrrol_Methylase_sf"/>
</dbReference>
<evidence type="ECO:0000256" key="1">
    <source>
        <dbReference type="ARBA" id="ARBA00005879"/>
    </source>
</evidence>
<dbReference type="InterPro" id="IPR014777">
    <property type="entry name" value="4pyrrole_Mease_sub1"/>
</dbReference>
<dbReference type="PANTHER" id="PTHR45790">
    <property type="entry name" value="SIROHEME SYNTHASE-RELATED"/>
    <property type="match status" value="1"/>
</dbReference>
<evidence type="ECO:0000313" key="10">
    <source>
        <dbReference type="Proteomes" id="UP001189663"/>
    </source>
</evidence>
<keyword evidence="6" id="KW-0627">Porphyrin biosynthesis</keyword>
<evidence type="ECO:0000313" key="9">
    <source>
        <dbReference type="EMBL" id="CAJ0774171.1"/>
    </source>
</evidence>
<evidence type="ECO:0000256" key="2">
    <source>
        <dbReference type="ARBA" id="ARBA00012162"/>
    </source>
</evidence>
<dbReference type="CDD" id="cd11642">
    <property type="entry name" value="SUMT"/>
    <property type="match status" value="1"/>
</dbReference>
<comment type="pathway">
    <text evidence="7">Porphyrin-containing compound metabolism; siroheme biosynthesis; precorrin-2 from uroporphyrinogen III: step 1/1.</text>
</comment>
<dbReference type="InterPro" id="IPR003043">
    <property type="entry name" value="Uropor_MeTrfase_CS"/>
</dbReference>
<evidence type="ECO:0000259" key="8">
    <source>
        <dbReference type="Pfam" id="PF00590"/>
    </source>
</evidence>
<accession>A0ABC8Q4R5</accession>
<keyword evidence="3 9" id="KW-0489">Methyltransferase</keyword>
<dbReference type="GO" id="GO:0032259">
    <property type="term" value="P:methylation"/>
    <property type="evidence" value="ECO:0007669"/>
    <property type="project" value="UniProtKB-KW"/>
</dbReference>
<dbReference type="InterPro" id="IPR014776">
    <property type="entry name" value="4pyrrole_Mease_sub2"/>
</dbReference>
<dbReference type="AlphaFoldDB" id="A0ABC8Q4R5"/>
<dbReference type="NCBIfam" id="TIGR01469">
    <property type="entry name" value="cobA_cysG_Cterm"/>
    <property type="match status" value="1"/>
</dbReference>
<keyword evidence="4 9" id="KW-0808">Transferase</keyword>
<dbReference type="Gene3D" id="3.40.1010.10">
    <property type="entry name" value="Cobalt-precorrin-4 Transmethylase, Domain 1"/>
    <property type="match status" value="1"/>
</dbReference>
<evidence type="ECO:0000256" key="4">
    <source>
        <dbReference type="ARBA" id="ARBA00022679"/>
    </source>
</evidence>
<dbReference type="NCBIfam" id="NF004790">
    <property type="entry name" value="PRK06136.1"/>
    <property type="match status" value="1"/>
</dbReference>
<dbReference type="Pfam" id="PF00590">
    <property type="entry name" value="TP_methylase"/>
    <property type="match status" value="1"/>
</dbReference>
<dbReference type="Gene3D" id="3.30.950.10">
    <property type="entry name" value="Methyltransferase, Cobalt-precorrin-4 Transmethylase, Domain 2"/>
    <property type="match status" value="1"/>
</dbReference>
<comment type="caution">
    <text evidence="9">The sequence shown here is derived from an EMBL/GenBank/DDBJ whole genome shotgun (WGS) entry which is preliminary data.</text>
</comment>
<comment type="similarity">
    <text evidence="1">Belongs to the precorrin methyltransferase family.</text>
</comment>